<gene>
    <name evidence="2" type="ORF">ACFQ27_20005</name>
</gene>
<proteinExistence type="predicted"/>
<reference evidence="3" key="1">
    <citation type="journal article" date="2019" name="Int. J. Syst. Evol. Microbiol.">
        <title>The Global Catalogue of Microorganisms (GCM) 10K type strain sequencing project: providing services to taxonomists for standard genome sequencing and annotation.</title>
        <authorList>
            <consortium name="The Broad Institute Genomics Platform"/>
            <consortium name="The Broad Institute Genome Sequencing Center for Infectious Disease"/>
            <person name="Wu L."/>
            <person name="Ma J."/>
        </authorList>
    </citation>
    <scope>NUCLEOTIDE SEQUENCE [LARGE SCALE GENOMIC DNA]</scope>
    <source>
        <strain evidence="3">CCUG 55074</strain>
    </source>
</reference>
<keyword evidence="1" id="KW-0732">Signal</keyword>
<feature type="chain" id="PRO_5047069371" evidence="1">
    <location>
        <begin position="21"/>
        <end position="201"/>
    </location>
</feature>
<accession>A0ABW3T6U1</accession>
<comment type="caution">
    <text evidence="2">The sequence shown here is derived from an EMBL/GenBank/DDBJ whole genome shotgun (WGS) entry which is preliminary data.</text>
</comment>
<evidence type="ECO:0000256" key="1">
    <source>
        <dbReference type="SAM" id="SignalP"/>
    </source>
</evidence>
<feature type="signal peptide" evidence="1">
    <location>
        <begin position="1"/>
        <end position="20"/>
    </location>
</feature>
<dbReference type="RefSeq" id="WP_374343754.1">
    <property type="nucleotide sequence ID" value="NZ_JBHTLQ010000088.1"/>
</dbReference>
<sequence>MLRTTLMTAAAVMAAAPAYAAVGDKLPAGLAKLSPDQIADRVQVVDDPLEEHVVFSTKGVFRNSGVKDDVAVHDGFLEARKTRAGGEVVWRVRHDLTYSGARRDVKLVHVNTPDGLLKIAPGAVRRWSEDCGDVAVVCSQHLSVEFDLPETAVRHIAAAWRPGDRTPWRVRFKDARGQDVTVGLAPVEVAGLVDAVDRARR</sequence>
<protein>
    <submittedName>
        <fullName evidence="2">Uncharacterized protein</fullName>
    </submittedName>
</protein>
<organism evidence="2 3">
    <name type="scientific">Phenylobacterium conjunctum</name>
    <dbReference type="NCBI Taxonomy" id="1298959"/>
    <lineage>
        <taxon>Bacteria</taxon>
        <taxon>Pseudomonadati</taxon>
        <taxon>Pseudomonadota</taxon>
        <taxon>Alphaproteobacteria</taxon>
        <taxon>Caulobacterales</taxon>
        <taxon>Caulobacteraceae</taxon>
        <taxon>Phenylobacterium</taxon>
    </lineage>
</organism>
<evidence type="ECO:0000313" key="3">
    <source>
        <dbReference type="Proteomes" id="UP001597216"/>
    </source>
</evidence>
<dbReference type="EMBL" id="JBHTLQ010000088">
    <property type="protein sequence ID" value="MFD1192884.1"/>
    <property type="molecule type" value="Genomic_DNA"/>
</dbReference>
<keyword evidence="3" id="KW-1185">Reference proteome</keyword>
<dbReference type="Proteomes" id="UP001597216">
    <property type="component" value="Unassembled WGS sequence"/>
</dbReference>
<name>A0ABW3T6U1_9CAUL</name>
<evidence type="ECO:0000313" key="2">
    <source>
        <dbReference type="EMBL" id="MFD1192884.1"/>
    </source>
</evidence>